<sequence>SVGDDKSVHPFWNGCIQTLSRKLWLLRQLYLNNTKSNSWFSIKTFNQMISSQNIYYTSSEPLQLIENERLKTYKIRIYPNHQEKQILLKWIGQKYAQCDTTSSDNGTNNYVQDKLCKV</sequence>
<comment type="caution">
    <text evidence="1">The sequence shown here is derived from an EMBL/GenBank/DDBJ whole genome shotgun (WGS) entry which is preliminary data.</text>
</comment>
<organism evidence="1 2">
    <name type="scientific">Scutellospora calospora</name>
    <dbReference type="NCBI Taxonomy" id="85575"/>
    <lineage>
        <taxon>Eukaryota</taxon>
        <taxon>Fungi</taxon>
        <taxon>Fungi incertae sedis</taxon>
        <taxon>Mucoromycota</taxon>
        <taxon>Glomeromycotina</taxon>
        <taxon>Glomeromycetes</taxon>
        <taxon>Diversisporales</taxon>
        <taxon>Gigasporaceae</taxon>
        <taxon>Scutellospora</taxon>
    </lineage>
</organism>
<reference evidence="1" key="1">
    <citation type="submission" date="2021-06" db="EMBL/GenBank/DDBJ databases">
        <authorList>
            <person name="Kallberg Y."/>
            <person name="Tangrot J."/>
            <person name="Rosling A."/>
        </authorList>
    </citation>
    <scope>NUCLEOTIDE SEQUENCE</scope>
    <source>
        <strain evidence="1">AU212A</strain>
    </source>
</reference>
<evidence type="ECO:0000313" key="1">
    <source>
        <dbReference type="EMBL" id="CAG8477752.1"/>
    </source>
</evidence>
<keyword evidence="2" id="KW-1185">Reference proteome</keyword>
<dbReference type="Proteomes" id="UP000789860">
    <property type="component" value="Unassembled WGS sequence"/>
</dbReference>
<name>A0ACA9KL76_9GLOM</name>
<gene>
    <name evidence="1" type="ORF">SCALOS_LOCUS2297</name>
</gene>
<feature type="non-terminal residue" evidence="1">
    <location>
        <position position="1"/>
    </location>
</feature>
<proteinExistence type="predicted"/>
<dbReference type="EMBL" id="CAJVPM010001988">
    <property type="protein sequence ID" value="CAG8477752.1"/>
    <property type="molecule type" value="Genomic_DNA"/>
</dbReference>
<evidence type="ECO:0000313" key="2">
    <source>
        <dbReference type="Proteomes" id="UP000789860"/>
    </source>
</evidence>
<protein>
    <submittedName>
        <fullName evidence="1">2332_t:CDS:1</fullName>
    </submittedName>
</protein>
<accession>A0ACA9KL76</accession>